<proteinExistence type="predicted"/>
<keyword evidence="9" id="KW-0418">Kinase</keyword>
<keyword evidence="16" id="KW-1185">Reference proteome</keyword>
<feature type="domain" description="Signal transduction histidine kinase HWE region" evidence="14">
    <location>
        <begin position="451"/>
        <end position="531"/>
    </location>
</feature>
<keyword evidence="7 13" id="KW-0812">Transmembrane</keyword>
<dbReference type="Proteomes" id="UP000502502">
    <property type="component" value="Chromosome"/>
</dbReference>
<dbReference type="NCBIfam" id="TIGR00229">
    <property type="entry name" value="sensory_box"/>
    <property type="match status" value="1"/>
</dbReference>
<keyword evidence="4" id="KW-1003">Cell membrane</keyword>
<evidence type="ECO:0000256" key="1">
    <source>
        <dbReference type="ARBA" id="ARBA00000085"/>
    </source>
</evidence>
<evidence type="ECO:0000256" key="6">
    <source>
        <dbReference type="ARBA" id="ARBA00022679"/>
    </source>
</evidence>
<dbReference type="Pfam" id="PF08448">
    <property type="entry name" value="PAS_4"/>
    <property type="match status" value="1"/>
</dbReference>
<dbReference type="GO" id="GO:0005524">
    <property type="term" value="F:ATP binding"/>
    <property type="evidence" value="ECO:0007669"/>
    <property type="project" value="UniProtKB-KW"/>
</dbReference>
<sequence length="642" mass="68586">MSSDSEAGLATEGLDPVRHSHWLFASVLIFLGYLVPAVMGSEWSLRTGVAPPIWPAAGIAVAGLSIAGLRFWPAVGLAMLATLQLTSNTHSFAADLALSLSKAAAAVAGATVLRRVSGAARPRLRQLRDLAALLAAGIAAALVSGLSAATIFTLEGAVPATFGGTLTFLLNWTLGDVLGILIFGAFVLAWEAGGQRLGRKDWVHLAAILAATALVTWLVYFAEARVRAFYLYPILIWAAFNLRTIGATSSLAVMAILAVAGTASGFGPFAQENPAAGMLLVQQFLAIAAAMTLFVAAVSEERRTRALNETERAEALAASRLAELNSLYESAPIGLAFFSRDYRYLRINQELAGINGIAAEAHIGRTIRDIVQVDAESVEQVIDRVFATGESVRDVEIKGETPLRPGVTRHWLTGFYPILDEAAEVQAVGIWVVEISERKAAEERERLLAREVDHRAKNLLAVVQSVVLLTKADTVESLQQGVVGRIQSLGRAHSLLAESRWEGVDLAQLVREEMAPFADSQAQQVETDGPSMLLKPAAAQSLALVLHELATNAAKYGALSVPSGRLTIRWGPTEPPEPVLQLLWEESAGPAVAVPTASGFGSRIIRTSIERQLRGTSETQWDPDGMKFAMRISLDVATRTAE</sequence>
<evidence type="ECO:0000256" key="13">
    <source>
        <dbReference type="SAM" id="Phobius"/>
    </source>
</evidence>
<dbReference type="KEGG" id="ssin:G7078_09365"/>
<keyword evidence="12 13" id="KW-0472">Membrane</keyword>
<feature type="transmembrane region" description="Helical" evidence="13">
    <location>
        <begin position="133"/>
        <end position="154"/>
    </location>
</feature>
<evidence type="ECO:0000259" key="14">
    <source>
        <dbReference type="SMART" id="SM00911"/>
    </source>
</evidence>
<dbReference type="PANTHER" id="PTHR41523">
    <property type="entry name" value="TWO-COMPONENT SYSTEM SENSOR PROTEIN"/>
    <property type="match status" value="1"/>
</dbReference>
<evidence type="ECO:0000256" key="12">
    <source>
        <dbReference type="ARBA" id="ARBA00023136"/>
    </source>
</evidence>
<dbReference type="InterPro" id="IPR007895">
    <property type="entry name" value="MASE1"/>
</dbReference>
<dbReference type="Pfam" id="PF05231">
    <property type="entry name" value="MASE1"/>
    <property type="match status" value="1"/>
</dbReference>
<evidence type="ECO:0000256" key="5">
    <source>
        <dbReference type="ARBA" id="ARBA00022553"/>
    </source>
</evidence>
<evidence type="ECO:0000256" key="8">
    <source>
        <dbReference type="ARBA" id="ARBA00022741"/>
    </source>
</evidence>
<dbReference type="Gene3D" id="3.30.450.20">
    <property type="entry name" value="PAS domain"/>
    <property type="match status" value="1"/>
</dbReference>
<feature type="transmembrane region" description="Helical" evidence="13">
    <location>
        <begin position="276"/>
        <end position="298"/>
    </location>
</feature>
<dbReference type="Gene3D" id="3.30.565.10">
    <property type="entry name" value="Histidine kinase-like ATPase, C-terminal domain"/>
    <property type="match status" value="1"/>
</dbReference>
<dbReference type="SMART" id="SM00911">
    <property type="entry name" value="HWE_HK"/>
    <property type="match status" value="1"/>
</dbReference>
<keyword evidence="10" id="KW-0067">ATP-binding</keyword>
<dbReference type="EC" id="2.7.13.3" evidence="3"/>
<gene>
    <name evidence="15" type="ORF">G7078_09365</name>
</gene>
<evidence type="ECO:0000256" key="10">
    <source>
        <dbReference type="ARBA" id="ARBA00022840"/>
    </source>
</evidence>
<dbReference type="GO" id="GO:0005886">
    <property type="term" value="C:plasma membrane"/>
    <property type="evidence" value="ECO:0007669"/>
    <property type="project" value="UniProtKB-SubCell"/>
</dbReference>
<dbReference type="SUPFAM" id="SSF55785">
    <property type="entry name" value="PYP-like sensor domain (PAS domain)"/>
    <property type="match status" value="1"/>
</dbReference>
<dbReference type="InterPro" id="IPR000014">
    <property type="entry name" value="PAS"/>
</dbReference>
<dbReference type="RefSeq" id="WP_166095376.1">
    <property type="nucleotide sequence ID" value="NZ_CP049871.1"/>
</dbReference>
<organism evidence="15 16">
    <name type="scientific">Sphingomonas sinipercae</name>
    <dbReference type="NCBI Taxonomy" id="2714944"/>
    <lineage>
        <taxon>Bacteria</taxon>
        <taxon>Pseudomonadati</taxon>
        <taxon>Pseudomonadota</taxon>
        <taxon>Alphaproteobacteria</taxon>
        <taxon>Sphingomonadales</taxon>
        <taxon>Sphingomonadaceae</taxon>
        <taxon>Sphingomonas</taxon>
    </lineage>
</organism>
<dbReference type="InterPro" id="IPR036890">
    <property type="entry name" value="HATPase_C_sf"/>
</dbReference>
<keyword evidence="8" id="KW-0547">Nucleotide-binding</keyword>
<comment type="catalytic activity">
    <reaction evidence="1">
        <text>ATP + protein L-histidine = ADP + protein N-phospho-L-histidine.</text>
        <dbReference type="EC" id="2.7.13.3"/>
    </reaction>
</comment>
<dbReference type="Pfam" id="PF07536">
    <property type="entry name" value="HWE_HK"/>
    <property type="match status" value="1"/>
</dbReference>
<protein>
    <recommendedName>
        <fullName evidence="3">histidine kinase</fullName>
        <ecNumber evidence="3">2.7.13.3</ecNumber>
    </recommendedName>
</protein>
<name>A0A6G7ZPY9_9SPHN</name>
<feature type="transmembrane region" description="Helical" evidence="13">
    <location>
        <begin position="251"/>
        <end position="270"/>
    </location>
</feature>
<dbReference type="InterPro" id="IPR011102">
    <property type="entry name" value="Sig_transdc_His_kinase_HWE"/>
</dbReference>
<evidence type="ECO:0000313" key="16">
    <source>
        <dbReference type="Proteomes" id="UP000502502"/>
    </source>
</evidence>
<evidence type="ECO:0000313" key="15">
    <source>
        <dbReference type="EMBL" id="QIL02966.1"/>
    </source>
</evidence>
<evidence type="ECO:0000256" key="9">
    <source>
        <dbReference type="ARBA" id="ARBA00022777"/>
    </source>
</evidence>
<feature type="transmembrane region" description="Helical" evidence="13">
    <location>
        <begin position="202"/>
        <end position="222"/>
    </location>
</feature>
<dbReference type="PANTHER" id="PTHR41523:SF8">
    <property type="entry name" value="ETHYLENE RESPONSE SENSOR PROTEIN"/>
    <property type="match status" value="1"/>
</dbReference>
<reference evidence="15 16" key="1">
    <citation type="submission" date="2020-03" db="EMBL/GenBank/DDBJ databases">
        <title>Sphingomonas sp. nov., isolated from fish.</title>
        <authorList>
            <person name="Hyun D.-W."/>
            <person name="Bae J.-W."/>
        </authorList>
    </citation>
    <scope>NUCLEOTIDE SEQUENCE [LARGE SCALE GENOMIC DNA]</scope>
    <source>
        <strain evidence="15 16">HDW15C</strain>
    </source>
</reference>
<evidence type="ECO:0000256" key="4">
    <source>
        <dbReference type="ARBA" id="ARBA00022475"/>
    </source>
</evidence>
<accession>A0A6G7ZPY9</accession>
<dbReference type="InterPro" id="IPR013656">
    <property type="entry name" value="PAS_4"/>
</dbReference>
<dbReference type="EMBL" id="CP049871">
    <property type="protein sequence ID" value="QIL02966.1"/>
    <property type="molecule type" value="Genomic_DNA"/>
</dbReference>
<dbReference type="InterPro" id="IPR035965">
    <property type="entry name" value="PAS-like_dom_sf"/>
</dbReference>
<feature type="transmembrane region" description="Helical" evidence="13">
    <location>
        <begin position="20"/>
        <end position="41"/>
    </location>
</feature>
<keyword evidence="5" id="KW-0597">Phosphoprotein</keyword>
<keyword evidence="6" id="KW-0808">Transferase</keyword>
<comment type="subcellular location">
    <subcellularLocation>
        <location evidence="2">Cell membrane</location>
        <topology evidence="2">Multi-pass membrane protein</topology>
    </subcellularLocation>
</comment>
<keyword evidence="11 13" id="KW-1133">Transmembrane helix</keyword>
<dbReference type="GO" id="GO:0004673">
    <property type="term" value="F:protein histidine kinase activity"/>
    <property type="evidence" value="ECO:0007669"/>
    <property type="project" value="UniProtKB-EC"/>
</dbReference>
<dbReference type="AlphaFoldDB" id="A0A6G7ZPY9"/>
<feature type="transmembrane region" description="Helical" evidence="13">
    <location>
        <begin position="53"/>
        <end position="72"/>
    </location>
</feature>
<evidence type="ECO:0000256" key="3">
    <source>
        <dbReference type="ARBA" id="ARBA00012438"/>
    </source>
</evidence>
<evidence type="ECO:0000256" key="2">
    <source>
        <dbReference type="ARBA" id="ARBA00004651"/>
    </source>
</evidence>
<feature type="transmembrane region" description="Helical" evidence="13">
    <location>
        <begin position="166"/>
        <end position="190"/>
    </location>
</feature>
<evidence type="ECO:0000256" key="7">
    <source>
        <dbReference type="ARBA" id="ARBA00022692"/>
    </source>
</evidence>
<evidence type="ECO:0000256" key="11">
    <source>
        <dbReference type="ARBA" id="ARBA00022989"/>
    </source>
</evidence>